<protein>
    <submittedName>
        <fullName evidence="2">Glycosyltransferase</fullName>
    </submittedName>
</protein>
<dbReference type="Proteomes" id="UP000028521">
    <property type="component" value="Unassembled WGS sequence"/>
</dbReference>
<dbReference type="Pfam" id="PF04101">
    <property type="entry name" value="Glyco_tran_28_C"/>
    <property type="match status" value="1"/>
</dbReference>
<proteinExistence type="predicted"/>
<dbReference type="RefSeq" id="WP_036120960.1">
    <property type="nucleotide sequence ID" value="NZ_BMET01000001.1"/>
</dbReference>
<evidence type="ECO:0000313" key="2">
    <source>
        <dbReference type="EMBL" id="KFB01561.1"/>
    </source>
</evidence>
<dbReference type="STRING" id="1197477.IA57_06955"/>
<dbReference type="PANTHER" id="PTHR21015">
    <property type="entry name" value="UDP-N-ACETYLGLUCOSAMINE--N-ACETYLMURAMYL-(PENTAPEPTIDE) PYROPHOSPHORYL-UNDECAPRENOL N-ACETYLGLUCOSAMINE TRANSFERASE 1"/>
    <property type="match status" value="1"/>
</dbReference>
<dbReference type="OrthoDB" id="9803241at2"/>
<evidence type="ECO:0000259" key="1">
    <source>
        <dbReference type="Pfam" id="PF04101"/>
    </source>
</evidence>
<keyword evidence="2" id="KW-0808">Transferase</keyword>
<dbReference type="InterPro" id="IPR007235">
    <property type="entry name" value="Glyco_trans_28_C"/>
</dbReference>
<reference evidence="2 3" key="1">
    <citation type="journal article" date="2014" name="Genome Announc.">
        <title>Draft Genome Sequence of the Algicidal Bacterium Mangrovimonas yunxiaonensis Strain LY01.</title>
        <authorList>
            <person name="Li Y."/>
            <person name="Zhu H."/>
            <person name="Li C."/>
            <person name="Zhang H."/>
            <person name="Chen Z."/>
            <person name="Zheng W."/>
            <person name="Xu H."/>
            <person name="Zheng T."/>
        </authorList>
    </citation>
    <scope>NUCLEOTIDE SEQUENCE [LARGE SCALE GENOMIC DNA]</scope>
    <source>
        <strain evidence="2 3">LY01</strain>
    </source>
</reference>
<dbReference type="PANTHER" id="PTHR21015:SF22">
    <property type="entry name" value="GLYCOSYLTRANSFERASE"/>
    <property type="match status" value="1"/>
</dbReference>
<dbReference type="AlphaFoldDB" id="A0A084TLH5"/>
<keyword evidence="3" id="KW-1185">Reference proteome</keyword>
<gene>
    <name evidence="2" type="ORF">IA57_06955</name>
</gene>
<reference evidence="3" key="2">
    <citation type="submission" date="2014-07" db="EMBL/GenBank/DDBJ databases">
        <title>Genome sequence of Mangrovimonas yunxiaonensis.</title>
        <authorList>
            <person name="Li Y."/>
            <person name="Zheng T."/>
        </authorList>
    </citation>
    <scope>NUCLEOTIDE SEQUENCE [LARGE SCALE GENOMIC DNA]</scope>
    <source>
        <strain evidence="3">LY01</strain>
    </source>
</reference>
<comment type="caution">
    <text evidence="2">The sequence shown here is derived from an EMBL/GenBank/DDBJ whole genome shotgun (WGS) entry which is preliminary data.</text>
</comment>
<dbReference type="SUPFAM" id="SSF53756">
    <property type="entry name" value="UDP-Glycosyltransferase/glycogen phosphorylase"/>
    <property type="match status" value="1"/>
</dbReference>
<accession>A0A084TLH5</accession>
<feature type="domain" description="Glycosyl transferase family 28 C-terminal" evidence="1">
    <location>
        <begin position="229"/>
        <end position="325"/>
    </location>
</feature>
<organism evidence="2 3">
    <name type="scientific">Mangrovimonas yunxiaonensis</name>
    <dbReference type="NCBI Taxonomy" id="1197477"/>
    <lineage>
        <taxon>Bacteria</taxon>
        <taxon>Pseudomonadati</taxon>
        <taxon>Bacteroidota</taxon>
        <taxon>Flavobacteriia</taxon>
        <taxon>Flavobacteriales</taxon>
        <taxon>Flavobacteriaceae</taxon>
        <taxon>Mangrovimonas</taxon>
    </lineage>
</organism>
<dbReference type="GO" id="GO:0016758">
    <property type="term" value="F:hexosyltransferase activity"/>
    <property type="evidence" value="ECO:0007669"/>
    <property type="project" value="InterPro"/>
</dbReference>
<dbReference type="Gene3D" id="3.40.50.2000">
    <property type="entry name" value="Glycogen Phosphorylase B"/>
    <property type="match status" value="1"/>
</dbReference>
<name>A0A084TLH5_9FLAO</name>
<dbReference type="eggNOG" id="COG0707">
    <property type="taxonomic scope" value="Bacteria"/>
</dbReference>
<dbReference type="EMBL" id="JPFK01000005">
    <property type="protein sequence ID" value="KFB01561.1"/>
    <property type="molecule type" value="Genomic_DNA"/>
</dbReference>
<evidence type="ECO:0000313" key="3">
    <source>
        <dbReference type="Proteomes" id="UP000028521"/>
    </source>
</evidence>
<sequence length="353" mass="39835">MKLKKRILIAPLNWGLGHATRCIPLVKALLDNGFEPVIASDGVALALLKKEFPTLTHLELPSYNITYSKKGSMFKLKMLKDSPKMLKAFKAEKKATKKIVADYEIDGIISDNRFGVYSKHIPSVFITHQLRVLSGTTTWFSTKIHHKIIKKFDECWVPDNLGTPNLSGQLGHIDQPIIPTKYIGPLSRFENTNQAPVYDLLVLLSGPEPQRGFLEEKLLSELKAYSGRVMFVRGVIEAQQTREDSPKLTVVNFMTSHELETTINKSRLVISRSGYTTVMDLVKLGKKAFFIPTPGQTEQEYLAQKLDEEGFVPTCTQDAFTLSALERVKDYKGLSAFEYAINYKRLFGLFKAK</sequence>